<accession>A0ABQ5I626</accession>
<gene>
    <name evidence="2" type="ORF">Tco_1090697</name>
</gene>
<name>A0ABQ5I626_9ASTR</name>
<reference evidence="2" key="2">
    <citation type="submission" date="2022-01" db="EMBL/GenBank/DDBJ databases">
        <authorList>
            <person name="Yamashiro T."/>
            <person name="Shiraishi A."/>
            <person name="Satake H."/>
            <person name="Nakayama K."/>
        </authorList>
    </citation>
    <scope>NUCLEOTIDE SEQUENCE</scope>
</reference>
<keyword evidence="3" id="KW-1185">Reference proteome</keyword>
<evidence type="ECO:0000313" key="2">
    <source>
        <dbReference type="EMBL" id="GJT95179.1"/>
    </source>
</evidence>
<feature type="compositionally biased region" description="Gly residues" evidence="1">
    <location>
        <begin position="142"/>
        <end position="154"/>
    </location>
</feature>
<evidence type="ECO:0000256" key="1">
    <source>
        <dbReference type="SAM" id="MobiDB-lite"/>
    </source>
</evidence>
<dbReference type="Proteomes" id="UP001151760">
    <property type="component" value="Unassembled WGS sequence"/>
</dbReference>
<feature type="region of interest" description="Disordered" evidence="1">
    <location>
        <begin position="139"/>
        <end position="173"/>
    </location>
</feature>
<dbReference type="EMBL" id="BQNB010020364">
    <property type="protein sequence ID" value="GJT95179.1"/>
    <property type="molecule type" value="Genomic_DNA"/>
</dbReference>
<proteinExistence type="predicted"/>
<organism evidence="2 3">
    <name type="scientific">Tanacetum coccineum</name>
    <dbReference type="NCBI Taxonomy" id="301880"/>
    <lineage>
        <taxon>Eukaryota</taxon>
        <taxon>Viridiplantae</taxon>
        <taxon>Streptophyta</taxon>
        <taxon>Embryophyta</taxon>
        <taxon>Tracheophyta</taxon>
        <taxon>Spermatophyta</taxon>
        <taxon>Magnoliopsida</taxon>
        <taxon>eudicotyledons</taxon>
        <taxon>Gunneridae</taxon>
        <taxon>Pentapetalae</taxon>
        <taxon>asterids</taxon>
        <taxon>campanulids</taxon>
        <taxon>Asterales</taxon>
        <taxon>Asteraceae</taxon>
        <taxon>Asteroideae</taxon>
        <taxon>Anthemideae</taxon>
        <taxon>Anthemidinae</taxon>
        <taxon>Tanacetum</taxon>
    </lineage>
</organism>
<reference evidence="2" key="1">
    <citation type="journal article" date="2022" name="Int. J. Mol. Sci.">
        <title>Draft Genome of Tanacetum Coccineum: Genomic Comparison of Closely Related Tanacetum-Family Plants.</title>
        <authorList>
            <person name="Yamashiro T."/>
            <person name="Shiraishi A."/>
            <person name="Nakayama K."/>
            <person name="Satake H."/>
        </authorList>
    </citation>
    <scope>NUCLEOTIDE SEQUENCE</scope>
</reference>
<sequence>MLANKQEGKPVAAYVLKMKGYVEQLERLGYVLPQDLTVGLILNGLTSDFARFVRNYNMHNMEKTVGELHAMLIGYEKGLPKKAETPQVMMIKGDGRITYDTAGLNPPQNLDHFRFPNNCNKLKHNSIYATAMVGLRTIPEDGGNGGDGGGGGGRDNFIEDLGDLQSFRPLQGS</sequence>
<dbReference type="Pfam" id="PF14223">
    <property type="entry name" value="Retrotran_gag_2"/>
    <property type="match status" value="1"/>
</dbReference>
<protein>
    <recommendedName>
        <fullName evidence="4">Zinc finger, CCHC-type</fullName>
    </recommendedName>
</protein>
<comment type="caution">
    <text evidence="2">The sequence shown here is derived from an EMBL/GenBank/DDBJ whole genome shotgun (WGS) entry which is preliminary data.</text>
</comment>
<evidence type="ECO:0000313" key="3">
    <source>
        <dbReference type="Proteomes" id="UP001151760"/>
    </source>
</evidence>
<evidence type="ECO:0008006" key="4">
    <source>
        <dbReference type="Google" id="ProtNLM"/>
    </source>
</evidence>